<organism evidence="2 3">
    <name type="scientific">Camellia sinensis</name>
    <name type="common">Tea plant</name>
    <name type="synonym">Thea sinensis</name>
    <dbReference type="NCBI Taxonomy" id="4442"/>
    <lineage>
        <taxon>Eukaryota</taxon>
        <taxon>Viridiplantae</taxon>
        <taxon>Streptophyta</taxon>
        <taxon>Embryophyta</taxon>
        <taxon>Tracheophyta</taxon>
        <taxon>Spermatophyta</taxon>
        <taxon>Magnoliopsida</taxon>
        <taxon>eudicotyledons</taxon>
        <taxon>Gunneridae</taxon>
        <taxon>Pentapetalae</taxon>
        <taxon>asterids</taxon>
        <taxon>Ericales</taxon>
        <taxon>Theaceae</taxon>
        <taxon>Camellia</taxon>
    </lineage>
</organism>
<dbReference type="AlphaFoldDB" id="A0A7J7GZN8"/>
<dbReference type="Proteomes" id="UP000593564">
    <property type="component" value="Unassembled WGS sequence"/>
</dbReference>
<evidence type="ECO:0000313" key="2">
    <source>
        <dbReference type="EMBL" id="KAF5946223.1"/>
    </source>
</evidence>
<comment type="caution">
    <text evidence="2">The sequence shown here is derived from an EMBL/GenBank/DDBJ whole genome shotgun (WGS) entry which is preliminary data.</text>
</comment>
<keyword evidence="3" id="KW-1185">Reference proteome</keyword>
<protein>
    <submittedName>
        <fullName evidence="2">Uncharacterized protein</fullName>
    </submittedName>
</protein>
<sequence>MIEPGQEKETHFGIELGQKYRPWMITRTRSRCINRTLRGTESTKFAGSDTTSDTVQRNSDARPNYFNSKAVMPRGIMGTRLSILSNRQEDTSPITARSSHVP</sequence>
<proteinExistence type="predicted"/>
<evidence type="ECO:0000313" key="3">
    <source>
        <dbReference type="Proteomes" id="UP000593564"/>
    </source>
</evidence>
<reference evidence="3" key="1">
    <citation type="journal article" date="2020" name="Nat. Commun.">
        <title>Genome assembly of wild tea tree DASZ reveals pedigree and selection history of tea varieties.</title>
        <authorList>
            <person name="Zhang W."/>
            <person name="Zhang Y."/>
            <person name="Qiu H."/>
            <person name="Guo Y."/>
            <person name="Wan H."/>
            <person name="Zhang X."/>
            <person name="Scossa F."/>
            <person name="Alseekh S."/>
            <person name="Zhang Q."/>
            <person name="Wang P."/>
            <person name="Xu L."/>
            <person name="Schmidt M.H."/>
            <person name="Jia X."/>
            <person name="Li D."/>
            <person name="Zhu A."/>
            <person name="Guo F."/>
            <person name="Chen W."/>
            <person name="Ni D."/>
            <person name="Usadel B."/>
            <person name="Fernie A.R."/>
            <person name="Wen W."/>
        </authorList>
    </citation>
    <scope>NUCLEOTIDE SEQUENCE [LARGE SCALE GENOMIC DNA]</scope>
    <source>
        <strain evidence="3">cv. G240</strain>
    </source>
</reference>
<feature type="region of interest" description="Disordered" evidence="1">
    <location>
        <begin position="43"/>
        <end position="66"/>
    </location>
</feature>
<dbReference type="EMBL" id="JACBKZ010000007">
    <property type="protein sequence ID" value="KAF5946223.1"/>
    <property type="molecule type" value="Genomic_DNA"/>
</dbReference>
<accession>A0A7J7GZN8</accession>
<feature type="compositionally biased region" description="Polar residues" evidence="1">
    <location>
        <begin position="43"/>
        <end position="58"/>
    </location>
</feature>
<reference evidence="2 3" key="2">
    <citation type="submission" date="2020-07" db="EMBL/GenBank/DDBJ databases">
        <title>Genome assembly of wild tea tree DASZ reveals pedigree and selection history of tea varieties.</title>
        <authorList>
            <person name="Zhang W."/>
        </authorList>
    </citation>
    <scope>NUCLEOTIDE SEQUENCE [LARGE SCALE GENOMIC DNA]</scope>
    <source>
        <strain evidence="3">cv. G240</strain>
        <tissue evidence="2">Leaf</tissue>
    </source>
</reference>
<evidence type="ECO:0000256" key="1">
    <source>
        <dbReference type="SAM" id="MobiDB-lite"/>
    </source>
</evidence>
<gene>
    <name evidence="2" type="ORF">HYC85_016451</name>
</gene>
<name>A0A7J7GZN8_CAMSI</name>